<reference evidence="3 4" key="1">
    <citation type="submission" date="2020-06" db="EMBL/GenBank/DDBJ databases">
        <title>Transcriptomic and genomic resources for Thalictrum thalictroides and T. hernandezii: Facilitating candidate gene discovery in an emerging model plant lineage.</title>
        <authorList>
            <person name="Arias T."/>
            <person name="Riano-Pachon D.M."/>
            <person name="Di Stilio V.S."/>
        </authorList>
    </citation>
    <scope>NUCLEOTIDE SEQUENCE [LARGE SCALE GENOMIC DNA]</scope>
    <source>
        <strain evidence="4">cv. WT478/WT964</strain>
        <tissue evidence="3">Leaves</tissue>
    </source>
</reference>
<feature type="non-terminal residue" evidence="3">
    <location>
        <position position="1"/>
    </location>
</feature>
<evidence type="ECO:0000256" key="2">
    <source>
        <dbReference type="ARBA" id="ARBA00022737"/>
    </source>
</evidence>
<accession>A0A7J6X241</accession>
<proteinExistence type="predicted"/>
<evidence type="ECO:0000313" key="4">
    <source>
        <dbReference type="Proteomes" id="UP000554482"/>
    </source>
</evidence>
<sequence length="342" mass="39282">CSEEESDEFDKKRKFPSDLLVKKRKFQFKQPLFRTPSYIPEWATFVAAESKIYALGGRKPKGRYEIKHASEVYVYDTAADKDNADWKPLPSMLTARSGPGVVALDGKLYVMGSDQLDELCSIGPWSEVYDICNNCWSVLDEKPPDFMSDFIDYRSAKGIVVVPKDRSTTPEIIVIYIYRIKRTYFYYPKLGRWNEVVLPIEFGRGACVAVEQVLFMAAPNYLCAYDLVIDPDSADNIESTFANYKCTGFRPQAKMIKGLEEDYPSPLVIVFGVQLFYLGNMDFCLVWPIIDHDDNFKPTIHCLRFRVDKDEWRAYVLNHDCYHVPVPVQPLAFAGLKQCVQI</sequence>
<name>A0A7J6X241_THATH</name>
<organism evidence="3 4">
    <name type="scientific">Thalictrum thalictroides</name>
    <name type="common">Rue-anemone</name>
    <name type="synonym">Anemone thalictroides</name>
    <dbReference type="NCBI Taxonomy" id="46969"/>
    <lineage>
        <taxon>Eukaryota</taxon>
        <taxon>Viridiplantae</taxon>
        <taxon>Streptophyta</taxon>
        <taxon>Embryophyta</taxon>
        <taxon>Tracheophyta</taxon>
        <taxon>Spermatophyta</taxon>
        <taxon>Magnoliopsida</taxon>
        <taxon>Ranunculales</taxon>
        <taxon>Ranunculaceae</taxon>
        <taxon>Thalictroideae</taxon>
        <taxon>Thalictrum</taxon>
    </lineage>
</organism>
<evidence type="ECO:0008006" key="5">
    <source>
        <dbReference type="Google" id="ProtNLM"/>
    </source>
</evidence>
<dbReference type="InterPro" id="IPR006652">
    <property type="entry name" value="Kelch_1"/>
</dbReference>
<dbReference type="SMART" id="SM00612">
    <property type="entry name" value="Kelch"/>
    <property type="match status" value="1"/>
</dbReference>
<dbReference type="OrthoDB" id="1746520at2759"/>
<dbReference type="EMBL" id="JABWDY010006834">
    <property type="protein sequence ID" value="KAF5203393.1"/>
    <property type="molecule type" value="Genomic_DNA"/>
</dbReference>
<evidence type="ECO:0000313" key="3">
    <source>
        <dbReference type="EMBL" id="KAF5203393.1"/>
    </source>
</evidence>
<evidence type="ECO:0000256" key="1">
    <source>
        <dbReference type="ARBA" id="ARBA00022441"/>
    </source>
</evidence>
<protein>
    <recommendedName>
        <fullName evidence="5">F-box/kelch-repeat protein</fullName>
    </recommendedName>
</protein>
<dbReference type="InterPro" id="IPR015915">
    <property type="entry name" value="Kelch-typ_b-propeller"/>
</dbReference>
<keyword evidence="4" id="KW-1185">Reference proteome</keyword>
<feature type="non-terminal residue" evidence="3">
    <location>
        <position position="342"/>
    </location>
</feature>
<dbReference type="Gene3D" id="2.120.10.80">
    <property type="entry name" value="Kelch-type beta propeller"/>
    <property type="match status" value="1"/>
</dbReference>
<dbReference type="PANTHER" id="PTHR24412:SF489">
    <property type="entry name" value="RING FINGER DOMAIN AND KELCH REPEAT-CONTAINING PROTEIN DDB_G0271372"/>
    <property type="match status" value="1"/>
</dbReference>
<keyword evidence="2" id="KW-0677">Repeat</keyword>
<dbReference type="AlphaFoldDB" id="A0A7J6X241"/>
<dbReference type="SUPFAM" id="SSF117281">
    <property type="entry name" value="Kelch motif"/>
    <property type="match status" value="1"/>
</dbReference>
<dbReference type="PANTHER" id="PTHR24412">
    <property type="entry name" value="KELCH PROTEIN"/>
    <property type="match status" value="1"/>
</dbReference>
<comment type="caution">
    <text evidence="3">The sequence shown here is derived from an EMBL/GenBank/DDBJ whole genome shotgun (WGS) entry which is preliminary data.</text>
</comment>
<keyword evidence="1" id="KW-0880">Kelch repeat</keyword>
<dbReference type="Proteomes" id="UP000554482">
    <property type="component" value="Unassembled WGS sequence"/>
</dbReference>
<gene>
    <name evidence="3" type="ORF">FRX31_007020</name>
</gene>